<sequence length="91" mass="10123">MFGKKTDVNRLETLIADALAVEKNSAVSMELHKLANNLQNTTKIRETEKTGYLAITKLTNTSGFRISTALFTLVEQLSLDVYGSAHQFNVF</sequence>
<evidence type="ECO:0008006" key="3">
    <source>
        <dbReference type="Google" id="ProtNLM"/>
    </source>
</evidence>
<dbReference type="EMBL" id="PVSN01000038">
    <property type="protein sequence ID" value="TGE72646.1"/>
    <property type="molecule type" value="Genomic_DNA"/>
</dbReference>
<proteinExistence type="predicted"/>
<name>A0A4Z0RYH6_WEICO</name>
<dbReference type="RefSeq" id="WP_135519507.1">
    <property type="nucleotide sequence ID" value="NZ_PVSN01000038.1"/>
</dbReference>
<dbReference type="Proteomes" id="UP000297646">
    <property type="component" value="Unassembled WGS sequence"/>
</dbReference>
<dbReference type="AlphaFoldDB" id="A0A4Z0RYH6"/>
<evidence type="ECO:0000313" key="2">
    <source>
        <dbReference type="Proteomes" id="UP000297646"/>
    </source>
</evidence>
<comment type="caution">
    <text evidence="1">The sequence shown here is derived from an EMBL/GenBank/DDBJ whole genome shotgun (WGS) entry which is preliminary data.</text>
</comment>
<dbReference type="OrthoDB" id="9814970at2"/>
<evidence type="ECO:0000313" key="1">
    <source>
        <dbReference type="EMBL" id="TGE72646.1"/>
    </source>
</evidence>
<accession>A0A4Z0RYH6</accession>
<gene>
    <name evidence="1" type="ORF">C6P11_05965</name>
</gene>
<reference evidence="1 2" key="1">
    <citation type="submission" date="2018-03" db="EMBL/GenBank/DDBJ databases">
        <title>Genome sequencing of Weissella confusa isolates.</title>
        <authorList>
            <person name="Kajala I."/>
            <person name="Baruah R."/>
            <person name="Bergsveinson J."/>
            <person name="Juvonen R."/>
            <person name="Ziola B."/>
        </authorList>
    </citation>
    <scope>NUCLEOTIDE SEQUENCE [LARGE SCALE GENOMIC DNA]</scope>
    <source>
        <strain evidence="1 2">VTT E-062653</strain>
    </source>
</reference>
<protein>
    <recommendedName>
        <fullName evidence="3">Bacteriocin immunity protein</fullName>
    </recommendedName>
</protein>
<organism evidence="1 2">
    <name type="scientific">Weissella confusa</name>
    <name type="common">Lactobacillus confusus</name>
    <dbReference type="NCBI Taxonomy" id="1583"/>
    <lineage>
        <taxon>Bacteria</taxon>
        <taxon>Bacillati</taxon>
        <taxon>Bacillota</taxon>
        <taxon>Bacilli</taxon>
        <taxon>Lactobacillales</taxon>
        <taxon>Lactobacillaceae</taxon>
        <taxon>Weissella</taxon>
    </lineage>
</organism>